<feature type="region of interest" description="Disordered" evidence="1">
    <location>
        <begin position="29"/>
        <end position="69"/>
    </location>
</feature>
<keyword evidence="2" id="KW-0472">Membrane</keyword>
<feature type="compositionally biased region" description="Basic and acidic residues" evidence="1">
    <location>
        <begin position="39"/>
        <end position="52"/>
    </location>
</feature>
<feature type="transmembrane region" description="Helical" evidence="2">
    <location>
        <begin position="6"/>
        <end position="23"/>
    </location>
</feature>
<feature type="compositionally biased region" description="Polar residues" evidence="1">
    <location>
        <begin position="53"/>
        <end position="69"/>
    </location>
</feature>
<evidence type="ECO:0000256" key="2">
    <source>
        <dbReference type="SAM" id="Phobius"/>
    </source>
</evidence>
<protein>
    <submittedName>
        <fullName evidence="3">Uncharacterized protein</fullName>
    </submittedName>
</protein>
<evidence type="ECO:0000256" key="1">
    <source>
        <dbReference type="SAM" id="MobiDB-lite"/>
    </source>
</evidence>
<dbReference type="AlphaFoldDB" id="X1D939"/>
<sequence length="69" mass="7751">MNLQIIGITIGVIAVLVSIYFGIRKSISIGQKQSKSKNSKQEDLLTKSKTLENRNSQNRNDVSNTLFLR</sequence>
<proteinExistence type="predicted"/>
<accession>X1D939</accession>
<reference evidence="3" key="1">
    <citation type="journal article" date="2014" name="Front. Microbiol.">
        <title>High frequency of phylogenetically diverse reductive dehalogenase-homologous genes in deep subseafloor sedimentary metagenomes.</title>
        <authorList>
            <person name="Kawai M."/>
            <person name="Futagami T."/>
            <person name="Toyoda A."/>
            <person name="Takaki Y."/>
            <person name="Nishi S."/>
            <person name="Hori S."/>
            <person name="Arai W."/>
            <person name="Tsubouchi T."/>
            <person name="Morono Y."/>
            <person name="Uchiyama I."/>
            <person name="Ito T."/>
            <person name="Fujiyama A."/>
            <person name="Inagaki F."/>
            <person name="Takami H."/>
        </authorList>
    </citation>
    <scope>NUCLEOTIDE SEQUENCE</scope>
    <source>
        <strain evidence="3">Expedition CK06-06</strain>
    </source>
</reference>
<name>X1D939_9ZZZZ</name>
<gene>
    <name evidence="3" type="ORF">S01H4_38620</name>
</gene>
<keyword evidence="2" id="KW-0812">Transmembrane</keyword>
<dbReference type="EMBL" id="BART01020841">
    <property type="protein sequence ID" value="GAG92941.1"/>
    <property type="molecule type" value="Genomic_DNA"/>
</dbReference>
<comment type="caution">
    <text evidence="3">The sequence shown here is derived from an EMBL/GenBank/DDBJ whole genome shotgun (WGS) entry which is preliminary data.</text>
</comment>
<keyword evidence="2" id="KW-1133">Transmembrane helix</keyword>
<evidence type="ECO:0000313" key="3">
    <source>
        <dbReference type="EMBL" id="GAG92941.1"/>
    </source>
</evidence>
<organism evidence="3">
    <name type="scientific">marine sediment metagenome</name>
    <dbReference type="NCBI Taxonomy" id="412755"/>
    <lineage>
        <taxon>unclassified sequences</taxon>
        <taxon>metagenomes</taxon>
        <taxon>ecological metagenomes</taxon>
    </lineage>
</organism>